<comment type="caution">
    <text evidence="2">The sequence shown here is derived from an EMBL/GenBank/DDBJ whole genome shotgun (WGS) entry which is preliminary data.</text>
</comment>
<accession>A0A426QKL2</accession>
<dbReference type="PANTHER" id="PTHR42899">
    <property type="entry name" value="SPERMATOGENESIS-ASSOCIATED PROTEIN 20"/>
    <property type="match status" value="1"/>
</dbReference>
<reference evidence="2 3" key="1">
    <citation type="journal article" date="2010" name="Int. J. Syst. Evol. Microbiol.">
        <title>Thiohalobacter thiocyanaticus gen. nov., sp. nov., a moderately halophilic, sulfur-oxidizing gammaproteobacterium from hypersaline lakes, that utilizes thiocyanate.</title>
        <authorList>
            <person name="Sorokin D.Y."/>
            <person name="Kovaleva O.L."/>
            <person name="Tourova T.P."/>
            <person name="Muyzer G."/>
        </authorList>
    </citation>
    <scope>NUCLEOTIDE SEQUENCE [LARGE SCALE GENOMIC DNA]</scope>
    <source>
        <strain evidence="2 3">Hrh1</strain>
    </source>
</reference>
<keyword evidence="3" id="KW-1185">Reference proteome</keyword>
<dbReference type="GO" id="GO:0005975">
    <property type="term" value="P:carbohydrate metabolic process"/>
    <property type="evidence" value="ECO:0007669"/>
    <property type="project" value="InterPro"/>
</dbReference>
<evidence type="ECO:0000313" key="2">
    <source>
        <dbReference type="EMBL" id="RRQ22314.1"/>
    </source>
</evidence>
<name>A0A426QKL2_9GAMM</name>
<organism evidence="2 3">
    <name type="scientific">Thiohalobacter thiocyanaticus</name>
    <dbReference type="NCBI Taxonomy" id="585455"/>
    <lineage>
        <taxon>Bacteria</taxon>
        <taxon>Pseudomonadati</taxon>
        <taxon>Pseudomonadota</taxon>
        <taxon>Gammaproteobacteria</taxon>
        <taxon>Thiohalobacterales</taxon>
        <taxon>Thiohalobacteraceae</taxon>
        <taxon>Thiohalobacter</taxon>
    </lineage>
</organism>
<dbReference type="AlphaFoldDB" id="A0A426QKL2"/>
<dbReference type="InterPro" id="IPR004879">
    <property type="entry name" value="Ssp411-like_TRX"/>
</dbReference>
<dbReference type="EMBL" id="QZMU01000001">
    <property type="protein sequence ID" value="RRQ22314.1"/>
    <property type="molecule type" value="Genomic_DNA"/>
</dbReference>
<feature type="domain" description="Spermatogenesis-associated protein 20-like TRX" evidence="1">
    <location>
        <begin position="6"/>
        <end position="170"/>
    </location>
</feature>
<dbReference type="InterPro" id="IPR008928">
    <property type="entry name" value="6-hairpin_glycosidase_sf"/>
</dbReference>
<dbReference type="InterPro" id="IPR036249">
    <property type="entry name" value="Thioredoxin-like_sf"/>
</dbReference>
<dbReference type="InterPro" id="IPR024705">
    <property type="entry name" value="Ssp411"/>
</dbReference>
<dbReference type="Pfam" id="PF03190">
    <property type="entry name" value="Thioredox_DsbH"/>
    <property type="match status" value="1"/>
</dbReference>
<sequence length="686" mass="77664">MTDVKTNHLAGETSPYLLQHADNPVDWHPWGEEALALARREDKPILLSIGYSACHWCHVMAHESFEDPGVAQVMNDLFVNIKVDREERPDLDKIYQVAHSLLTQRNGGWPLTMFLTPEERIPFFGGTYFPRQPRFGLPGFTELLQRVADFYRERKDAIANQNQDLMRAMQAIAAPQRVEDAELSLLPLDVARRQLEEQYDEQRGGFGQAPKFPHPGSLERLLRHWQRSRQQDNSDDRALEMLTRTLERMALGGINDQIGGGFCRYSTDDDWMIPHFEKMLYDNGPLLALYSQTHAATREPLFARTAMTTADWVMREMQSPEGGYYSSLDADSEGEEGKFYVWTPDEVQAALSAEEYAAFAPRYGLDRAANFEGRWYPHVFRSPGDIAADLGIDTAEVERRLDSARDKLFTLREQRVRPGRDDKILTAWNALMIRGMAIAARHLQRPDYAESAERALGFIRNTLWQDGRLLATCKDGHAHLNAYLDDHVYLIDAILELLQVRWSSADMQFALELTEVVLKHFQADDGGFYFTADDHEALIQRPKPVHDDSQPAGNGVAARVLVRLGHLLAEPRYLDAAEATLRALWLPMEQNAFACTSLVDALEEFLDPGEAVILRGEADAIQNWQTDCAAACAPKRLCLAIPNDAADLPEALAEKRPQEETVAYICTGTRCSPPIRMREELRKALA</sequence>
<evidence type="ECO:0000259" key="1">
    <source>
        <dbReference type="Pfam" id="PF03190"/>
    </source>
</evidence>
<dbReference type="PANTHER" id="PTHR42899:SF1">
    <property type="entry name" value="SPERMATOGENESIS-ASSOCIATED PROTEIN 20"/>
    <property type="match status" value="1"/>
</dbReference>
<gene>
    <name evidence="2" type="ORF">D6C00_10365</name>
</gene>
<protein>
    <submittedName>
        <fullName evidence="2">Thioredoxin domain-containing protein</fullName>
    </submittedName>
</protein>
<dbReference type="Gene3D" id="3.40.30.10">
    <property type="entry name" value="Glutaredoxin"/>
    <property type="match status" value="1"/>
</dbReference>
<dbReference type="RefSeq" id="WP_125181656.1">
    <property type="nucleotide sequence ID" value="NZ_QZMU01000001.1"/>
</dbReference>
<evidence type="ECO:0000313" key="3">
    <source>
        <dbReference type="Proteomes" id="UP000287798"/>
    </source>
</evidence>
<dbReference type="Proteomes" id="UP000287798">
    <property type="component" value="Unassembled WGS sequence"/>
</dbReference>
<dbReference type="PIRSF" id="PIRSF006402">
    <property type="entry name" value="UCP006402_thioredoxin"/>
    <property type="match status" value="1"/>
</dbReference>
<dbReference type="OrthoDB" id="9762614at2"/>
<dbReference type="SUPFAM" id="SSF48208">
    <property type="entry name" value="Six-hairpin glycosidases"/>
    <property type="match status" value="1"/>
</dbReference>
<proteinExistence type="predicted"/>
<dbReference type="CDD" id="cd02955">
    <property type="entry name" value="SSP411"/>
    <property type="match status" value="1"/>
</dbReference>
<dbReference type="SUPFAM" id="SSF52833">
    <property type="entry name" value="Thioredoxin-like"/>
    <property type="match status" value="1"/>
</dbReference>